<name>A0ABX1SX66_9BIFI</name>
<comment type="caution">
    <text evidence="1">The sequence shown here is derived from an EMBL/GenBank/DDBJ whole genome shotgun (WGS) entry which is preliminary data.</text>
</comment>
<accession>A0ABX1SX66</accession>
<evidence type="ECO:0000313" key="1">
    <source>
        <dbReference type="EMBL" id="NMN02434.1"/>
    </source>
</evidence>
<dbReference type="EMBL" id="JAAIIJ010000021">
    <property type="protein sequence ID" value="NMN02434.1"/>
    <property type="molecule type" value="Genomic_DNA"/>
</dbReference>
<dbReference type="NCBIfam" id="NF047399">
    <property type="entry name" value="BrnA_antitoxin_add"/>
    <property type="match status" value="1"/>
</dbReference>
<dbReference type="Proteomes" id="UP000553756">
    <property type="component" value="Unassembled WGS sequence"/>
</dbReference>
<keyword evidence="2" id="KW-1185">Reference proteome</keyword>
<sequence length="95" mass="10915">MEFEYDSIRRRSDYMKTAKAADLERIFDEGKESITDYADMSTVRKPNKDEQRALSLQLPAWLIETLDSEAARMGVSRQAVIKVWLTERADSLANA</sequence>
<protein>
    <submittedName>
        <fullName evidence="1">Phage protein</fullName>
    </submittedName>
</protein>
<reference evidence="1 2" key="1">
    <citation type="submission" date="2020-02" db="EMBL/GenBank/DDBJ databases">
        <title>Characterization of phylogenetic diversity of novel bifidobacterial species isolated in Czech ZOOs.</title>
        <authorList>
            <person name="Lugli G.A."/>
            <person name="Vera N.B."/>
            <person name="Ventura M."/>
        </authorList>
    </citation>
    <scope>NUCLEOTIDE SEQUENCE [LARGE SCALE GENOMIC DNA]</scope>
    <source>
        <strain evidence="1 2">DSM 109963</strain>
    </source>
</reference>
<organism evidence="1 2">
    <name type="scientific">Bifidobacterium panos</name>
    <dbReference type="NCBI Taxonomy" id="2675321"/>
    <lineage>
        <taxon>Bacteria</taxon>
        <taxon>Bacillati</taxon>
        <taxon>Actinomycetota</taxon>
        <taxon>Actinomycetes</taxon>
        <taxon>Bifidobacteriales</taxon>
        <taxon>Bifidobacteriaceae</taxon>
        <taxon>Bifidobacterium</taxon>
    </lineage>
</organism>
<evidence type="ECO:0000313" key="2">
    <source>
        <dbReference type="Proteomes" id="UP000553756"/>
    </source>
</evidence>
<gene>
    <name evidence="1" type="ORF">G1C94_1056</name>
</gene>
<proteinExistence type="predicted"/>